<feature type="region of interest" description="Disordered" evidence="1">
    <location>
        <begin position="29"/>
        <end position="136"/>
    </location>
</feature>
<evidence type="ECO:0000313" key="2">
    <source>
        <dbReference type="EMBL" id="EEF47515.1"/>
    </source>
</evidence>
<feature type="compositionally biased region" description="Acidic residues" evidence="1">
    <location>
        <begin position="63"/>
        <end position="73"/>
    </location>
</feature>
<feature type="compositionally biased region" description="Basic and acidic residues" evidence="1">
    <location>
        <begin position="74"/>
        <end position="89"/>
    </location>
</feature>
<accession>B9RMJ2</accession>
<evidence type="ECO:0000313" key="3">
    <source>
        <dbReference type="Proteomes" id="UP000008311"/>
    </source>
</evidence>
<feature type="compositionally biased region" description="Polar residues" evidence="1">
    <location>
        <begin position="31"/>
        <end position="44"/>
    </location>
</feature>
<dbReference type="InParanoid" id="B9RMJ2"/>
<reference evidence="3" key="1">
    <citation type="journal article" date="2010" name="Nat. Biotechnol.">
        <title>Draft genome sequence of the oilseed species Ricinus communis.</title>
        <authorList>
            <person name="Chan A.P."/>
            <person name="Crabtree J."/>
            <person name="Zhao Q."/>
            <person name="Lorenzi H."/>
            <person name="Orvis J."/>
            <person name="Puiu D."/>
            <person name="Melake-Berhan A."/>
            <person name="Jones K.M."/>
            <person name="Redman J."/>
            <person name="Chen G."/>
            <person name="Cahoon E.B."/>
            <person name="Gedil M."/>
            <person name="Stanke M."/>
            <person name="Haas B.J."/>
            <person name="Wortman J.R."/>
            <person name="Fraser-Liggett C.M."/>
            <person name="Ravel J."/>
            <person name="Rabinowicz P.D."/>
        </authorList>
    </citation>
    <scope>NUCLEOTIDE SEQUENCE [LARGE SCALE GENOMIC DNA]</scope>
    <source>
        <strain evidence="3">cv. Hale</strain>
    </source>
</reference>
<feature type="compositionally biased region" description="Acidic residues" evidence="1">
    <location>
        <begin position="90"/>
        <end position="100"/>
    </location>
</feature>
<sequence length="136" mass="14905">MKLYVTHMVDQTEEIIDVNDVDDNPVVAESDTINTNARASSSIFDENLRFEAANTGEQSEAEREVEGEEQGEGEGEREGEGEGQGKGEGEGEGQVEDEADSEAKSEELIGTDEDDNYGSDVNKELRDVREAARDFL</sequence>
<protein>
    <submittedName>
        <fullName evidence="2">Uncharacterized protein</fullName>
    </submittedName>
</protein>
<organism evidence="2 3">
    <name type="scientific">Ricinus communis</name>
    <name type="common">Castor bean</name>
    <dbReference type="NCBI Taxonomy" id="3988"/>
    <lineage>
        <taxon>Eukaryota</taxon>
        <taxon>Viridiplantae</taxon>
        <taxon>Streptophyta</taxon>
        <taxon>Embryophyta</taxon>
        <taxon>Tracheophyta</taxon>
        <taxon>Spermatophyta</taxon>
        <taxon>Magnoliopsida</taxon>
        <taxon>eudicotyledons</taxon>
        <taxon>Gunneridae</taxon>
        <taxon>Pentapetalae</taxon>
        <taxon>rosids</taxon>
        <taxon>fabids</taxon>
        <taxon>Malpighiales</taxon>
        <taxon>Euphorbiaceae</taxon>
        <taxon>Acalyphoideae</taxon>
        <taxon>Acalypheae</taxon>
        <taxon>Ricinus</taxon>
    </lineage>
</organism>
<proteinExistence type="predicted"/>
<name>B9RMJ2_RICCO</name>
<dbReference type="Proteomes" id="UP000008311">
    <property type="component" value="Unassembled WGS sequence"/>
</dbReference>
<dbReference type="AlphaFoldDB" id="B9RMJ2"/>
<keyword evidence="3" id="KW-1185">Reference proteome</keyword>
<feature type="compositionally biased region" description="Basic and acidic residues" evidence="1">
    <location>
        <begin position="121"/>
        <end position="136"/>
    </location>
</feature>
<evidence type="ECO:0000256" key="1">
    <source>
        <dbReference type="SAM" id="MobiDB-lite"/>
    </source>
</evidence>
<gene>
    <name evidence="2" type="ORF">RCOM_1081140</name>
</gene>
<dbReference type="EMBL" id="EQ973789">
    <property type="protein sequence ID" value="EEF47515.1"/>
    <property type="molecule type" value="Genomic_DNA"/>
</dbReference>